<dbReference type="STRING" id="27349.A0A0L6UQN9"/>
<protein>
    <submittedName>
        <fullName evidence="1">Uncharacterized protein</fullName>
    </submittedName>
</protein>
<dbReference type="EMBL" id="LAVV01009298">
    <property type="protein sequence ID" value="KNZ50836.1"/>
    <property type="molecule type" value="Genomic_DNA"/>
</dbReference>
<dbReference type="AlphaFoldDB" id="A0A0L6UQN9"/>
<name>A0A0L6UQN9_9BASI</name>
<evidence type="ECO:0000313" key="1">
    <source>
        <dbReference type="EMBL" id="KNZ50836.1"/>
    </source>
</evidence>
<comment type="caution">
    <text evidence="1">The sequence shown here is derived from an EMBL/GenBank/DDBJ whole genome shotgun (WGS) entry which is preliminary data.</text>
</comment>
<proteinExistence type="predicted"/>
<keyword evidence="2" id="KW-1185">Reference proteome</keyword>
<organism evidence="1 2">
    <name type="scientific">Puccinia sorghi</name>
    <dbReference type="NCBI Taxonomy" id="27349"/>
    <lineage>
        <taxon>Eukaryota</taxon>
        <taxon>Fungi</taxon>
        <taxon>Dikarya</taxon>
        <taxon>Basidiomycota</taxon>
        <taxon>Pucciniomycotina</taxon>
        <taxon>Pucciniomycetes</taxon>
        <taxon>Pucciniales</taxon>
        <taxon>Pucciniaceae</taxon>
        <taxon>Puccinia</taxon>
    </lineage>
</organism>
<gene>
    <name evidence="1" type="ORF">VP01_4216g1</name>
</gene>
<dbReference type="VEuPathDB" id="FungiDB:VP01_4216g1"/>
<accession>A0A0L6UQN9</accession>
<reference evidence="1 2" key="1">
    <citation type="submission" date="2015-08" db="EMBL/GenBank/DDBJ databases">
        <title>Next Generation Sequencing and Analysis of the Genome of Puccinia sorghi L Schw, the Causal Agent of Maize Common Rust.</title>
        <authorList>
            <person name="Rochi L."/>
            <person name="Burguener G."/>
            <person name="Darino M."/>
            <person name="Turjanski A."/>
            <person name="Kreff E."/>
            <person name="Dieguez M.J."/>
            <person name="Sacco F."/>
        </authorList>
    </citation>
    <scope>NUCLEOTIDE SEQUENCE [LARGE SCALE GENOMIC DNA]</scope>
    <source>
        <strain evidence="1 2">RO10H11247</strain>
    </source>
</reference>
<dbReference type="Proteomes" id="UP000037035">
    <property type="component" value="Unassembled WGS sequence"/>
</dbReference>
<sequence length="203" mass="22671">MCEYLVYRGLCCLRKTTISPLRMVTDEAKNKLKQAFNIHKSIVAPIICHSNLEMEEDVHVNWPSNRLDPSQLTLKVLNKTLNSVPSFKFTPKMLLLTAETEVNHNYPSRLCVSYPSASNFGGANLVFPSTYSNAPENSTELMDVYLVTCCNFNSLQSLCVPSQYPQHSMKNICFQLGAAHTVEKISKRLGIVSDCDKPAFSGS</sequence>
<evidence type="ECO:0000313" key="2">
    <source>
        <dbReference type="Proteomes" id="UP000037035"/>
    </source>
</evidence>